<keyword evidence="6" id="KW-0378">Hydrolase</keyword>
<gene>
    <name evidence="16" type="ORF">F8388_022060</name>
</gene>
<evidence type="ECO:0000256" key="8">
    <source>
        <dbReference type="ARBA" id="ARBA00023157"/>
    </source>
</evidence>
<keyword evidence="6" id="KW-0064">Aspartyl protease</keyword>
<dbReference type="GO" id="GO:0006508">
    <property type="term" value="P:proteolysis"/>
    <property type="evidence" value="ECO:0007669"/>
    <property type="project" value="UniProtKB-KW"/>
</dbReference>
<evidence type="ECO:0000256" key="11">
    <source>
        <dbReference type="ARBA" id="ARBA00041094"/>
    </source>
</evidence>
<dbReference type="GO" id="GO:0005576">
    <property type="term" value="C:extracellular region"/>
    <property type="evidence" value="ECO:0007669"/>
    <property type="project" value="UniProtKB-SubCell"/>
</dbReference>
<feature type="signal peptide" evidence="14">
    <location>
        <begin position="1"/>
        <end position="29"/>
    </location>
</feature>
<dbReference type="Gene3D" id="1.10.225.10">
    <property type="entry name" value="Saposin-like"/>
    <property type="match status" value="2"/>
</dbReference>
<evidence type="ECO:0000256" key="9">
    <source>
        <dbReference type="ARBA" id="ARBA00023180"/>
    </source>
</evidence>
<dbReference type="InterPro" id="IPR051428">
    <property type="entry name" value="Sphingo_Act-Surfact_Prot"/>
</dbReference>
<keyword evidence="5" id="KW-0677">Repeat</keyword>
<dbReference type="PANTHER" id="PTHR11480">
    <property type="entry name" value="SAPOSIN-RELATED"/>
    <property type="match status" value="1"/>
</dbReference>
<keyword evidence="13" id="KW-0812">Transmembrane</keyword>
<keyword evidence="9" id="KW-0325">Glycoprotein</keyword>
<dbReference type="Proteomes" id="UP000525078">
    <property type="component" value="Unassembled WGS sequence"/>
</dbReference>
<accession>A0A7J6G7K8</accession>
<keyword evidence="2" id="KW-0964">Secreted</keyword>
<dbReference type="SUPFAM" id="SSF47862">
    <property type="entry name" value="Saposin"/>
    <property type="match status" value="2"/>
</dbReference>
<evidence type="ECO:0000256" key="6">
    <source>
        <dbReference type="ARBA" id="ARBA00022750"/>
    </source>
</evidence>
<keyword evidence="13" id="KW-0472">Membrane</keyword>
<dbReference type="InterPro" id="IPR007856">
    <property type="entry name" value="SapB_1"/>
</dbReference>
<evidence type="ECO:0000256" key="5">
    <source>
        <dbReference type="ARBA" id="ARBA00022737"/>
    </source>
</evidence>
<evidence type="ECO:0000256" key="10">
    <source>
        <dbReference type="ARBA" id="ARBA00037221"/>
    </source>
</evidence>
<comment type="function">
    <text evidence="10">Pulmonary surfactant-associated proteins promote alveolar stability by lowering the surface tension at the air-liquid interface in the peripheral air spaces. SP-B increases the collapse pressure of palmitic acid to nearly 70 millinewtons per meter.</text>
</comment>
<evidence type="ECO:0000256" key="4">
    <source>
        <dbReference type="ARBA" id="ARBA00022729"/>
    </source>
</evidence>
<dbReference type="FunFam" id="1.10.225.10:FF:000008">
    <property type="entry name" value="Pulmonary surfactant-associated protein B"/>
    <property type="match status" value="1"/>
</dbReference>
<proteinExistence type="predicted"/>
<reference evidence="16 17" key="1">
    <citation type="journal article" date="2020" name="bioRxiv">
        <title>Sequence and annotation of 42 cannabis genomes reveals extensive copy number variation in cannabinoid synthesis and pathogen resistance genes.</title>
        <authorList>
            <person name="Mckernan K.J."/>
            <person name="Helbert Y."/>
            <person name="Kane L.T."/>
            <person name="Ebling H."/>
            <person name="Zhang L."/>
            <person name="Liu B."/>
            <person name="Eaton Z."/>
            <person name="Mclaughlin S."/>
            <person name="Kingan S."/>
            <person name="Baybayan P."/>
            <person name="Concepcion G."/>
            <person name="Jordan M."/>
            <person name="Riva A."/>
            <person name="Barbazuk W."/>
            <person name="Harkins T."/>
        </authorList>
    </citation>
    <scope>NUCLEOTIDE SEQUENCE [LARGE SCALE GENOMIC DNA]</scope>
    <source>
        <strain evidence="17">cv. Jamaican Lion 4</strain>
        <tissue evidence="16">Leaf</tissue>
    </source>
</reference>
<keyword evidence="7" id="KW-0865">Zymogen</keyword>
<evidence type="ECO:0000259" key="15">
    <source>
        <dbReference type="PROSITE" id="PS50015"/>
    </source>
</evidence>
<feature type="transmembrane region" description="Helical" evidence="13">
    <location>
        <begin position="98"/>
        <end position="117"/>
    </location>
</feature>
<dbReference type="InterPro" id="IPR008139">
    <property type="entry name" value="SaposinB_dom"/>
</dbReference>
<organism evidence="16 17">
    <name type="scientific">Cannabis sativa</name>
    <name type="common">Hemp</name>
    <name type="synonym">Marijuana</name>
    <dbReference type="NCBI Taxonomy" id="3483"/>
    <lineage>
        <taxon>Eukaryota</taxon>
        <taxon>Viridiplantae</taxon>
        <taxon>Streptophyta</taxon>
        <taxon>Embryophyta</taxon>
        <taxon>Tracheophyta</taxon>
        <taxon>Spermatophyta</taxon>
        <taxon>Magnoliopsida</taxon>
        <taxon>eudicotyledons</taxon>
        <taxon>Gunneridae</taxon>
        <taxon>Pentapetalae</taxon>
        <taxon>rosids</taxon>
        <taxon>fabids</taxon>
        <taxon>Rosales</taxon>
        <taxon>Cannabaceae</taxon>
        <taxon>Cannabis</taxon>
    </lineage>
</organism>
<dbReference type="Pfam" id="PF05184">
    <property type="entry name" value="SapB_1"/>
    <property type="match status" value="2"/>
</dbReference>
<keyword evidence="13" id="KW-1133">Transmembrane helix</keyword>
<keyword evidence="4 14" id="KW-0732">Signal</keyword>
<dbReference type="AlphaFoldDB" id="A0A7J6G7K8"/>
<evidence type="ECO:0000256" key="3">
    <source>
        <dbReference type="ARBA" id="ARBA00022670"/>
    </source>
</evidence>
<sequence>MAVVTSGTMDVRVGFLVVFLLSSNWGCDARQLSKPDLLEEIQASENVGKDENVCTLCEEYATQALEYLEQNKTQIEILEILHESCSKMHAFKPKAHNFLLYFICIALVNYYAPLFFLEISSIQPVEFCRKVNLCQQIVAISSQLREDSCGLCHRAVSDVLAKLKDPDTQLDIIEVLLKACNSIKDYERKCKRIVFEYGPLFLANAEKYLEQNDICTALHACKSPPHAAEEGLHSDS</sequence>
<evidence type="ECO:0000256" key="2">
    <source>
        <dbReference type="ARBA" id="ARBA00022525"/>
    </source>
</evidence>
<dbReference type="EMBL" id="JAATIP010000070">
    <property type="protein sequence ID" value="KAF4378973.1"/>
    <property type="molecule type" value="Genomic_DNA"/>
</dbReference>
<dbReference type="GO" id="GO:0004190">
    <property type="term" value="F:aspartic-type endopeptidase activity"/>
    <property type="evidence" value="ECO:0007669"/>
    <property type="project" value="UniProtKB-KW"/>
</dbReference>
<evidence type="ECO:0000256" key="12">
    <source>
        <dbReference type="ARBA" id="ARBA00041785"/>
    </source>
</evidence>
<dbReference type="PANTHER" id="PTHR11480:SF3">
    <property type="entry name" value="BCDNA.GH08312"/>
    <property type="match status" value="1"/>
</dbReference>
<name>A0A7J6G7K8_CANSA</name>
<evidence type="ECO:0000256" key="7">
    <source>
        <dbReference type="ARBA" id="ARBA00023145"/>
    </source>
</evidence>
<dbReference type="InterPro" id="IPR011001">
    <property type="entry name" value="Saposin-like"/>
</dbReference>
<feature type="chain" id="PRO_5029600940" description="Pulmonary surfactant-associated protein B" evidence="14">
    <location>
        <begin position="30"/>
        <end position="236"/>
    </location>
</feature>
<dbReference type="SMART" id="SM00741">
    <property type="entry name" value="SapB"/>
    <property type="match status" value="2"/>
</dbReference>
<comment type="subcellular location">
    <subcellularLocation>
        <location evidence="1">Secreted</location>
        <location evidence="1">Extracellular space</location>
    </subcellularLocation>
</comment>
<comment type="caution">
    <text evidence="16">The sequence shown here is derived from an EMBL/GenBank/DDBJ whole genome shotgun (WGS) entry which is preliminary data.</text>
</comment>
<keyword evidence="3" id="KW-0645">Protease</keyword>
<feature type="domain" description="Saposin B-type" evidence="15">
    <location>
        <begin position="50"/>
        <end position="138"/>
    </location>
</feature>
<evidence type="ECO:0000313" key="17">
    <source>
        <dbReference type="Proteomes" id="UP000525078"/>
    </source>
</evidence>
<dbReference type="GO" id="GO:0006629">
    <property type="term" value="P:lipid metabolic process"/>
    <property type="evidence" value="ECO:0007669"/>
    <property type="project" value="InterPro"/>
</dbReference>
<dbReference type="Pfam" id="PF03489">
    <property type="entry name" value="SapB_2"/>
    <property type="match status" value="1"/>
</dbReference>
<evidence type="ECO:0000256" key="13">
    <source>
        <dbReference type="SAM" id="Phobius"/>
    </source>
</evidence>
<keyword evidence="8" id="KW-1015">Disulfide bond</keyword>
<protein>
    <recommendedName>
        <fullName evidence="11">Pulmonary surfactant-associated protein B</fullName>
    </recommendedName>
    <alternativeName>
        <fullName evidence="12">Pulmonary surfactant-associated proteolipid SPL(Phe)</fullName>
    </alternativeName>
</protein>
<feature type="domain" description="Saposin B-type" evidence="15">
    <location>
        <begin position="145"/>
        <end position="225"/>
    </location>
</feature>
<dbReference type="PROSITE" id="PS50015">
    <property type="entry name" value="SAP_B"/>
    <property type="match status" value="2"/>
</dbReference>
<evidence type="ECO:0000256" key="14">
    <source>
        <dbReference type="SAM" id="SignalP"/>
    </source>
</evidence>
<dbReference type="InterPro" id="IPR008138">
    <property type="entry name" value="SapB_2"/>
</dbReference>
<evidence type="ECO:0000256" key="1">
    <source>
        <dbReference type="ARBA" id="ARBA00004239"/>
    </source>
</evidence>
<evidence type="ECO:0000313" key="16">
    <source>
        <dbReference type="EMBL" id="KAF4378973.1"/>
    </source>
</evidence>